<proteinExistence type="predicted"/>
<feature type="transmembrane region" description="Helical" evidence="1">
    <location>
        <begin position="42"/>
        <end position="61"/>
    </location>
</feature>
<name>A0A3N0VLF7_9GAMM</name>
<protein>
    <submittedName>
        <fullName evidence="2">Uncharacterized protein</fullName>
    </submittedName>
</protein>
<gene>
    <name evidence="2" type="ORF">ED208_03350</name>
</gene>
<keyword evidence="3" id="KW-1185">Reference proteome</keyword>
<sequence length="255" mass="28517">MKDLVKNPLGIVALFISLIYSIANLLLGATASTLSADERHPLIIFIVLFPVVVLGVFYLLVSKHHGKLYAPGDYKDDKSFLRTLSPEEQETKIQRELSDAIPQAEAPPPAEQVVSVSPESVSVRPDYLELRREIERVEEGVVKRYEKRLGVPGERNLGIGDTGVAFDALFTEGMQFTALEVKLLRSPMISSMALDRALYGAVVADKFFESRFRLLLVVVFDFPVDDLARIRSLWERKVRACPAKVELEFVAKADL</sequence>
<dbReference type="InParanoid" id="A0A3N0VLF7"/>
<dbReference type="RefSeq" id="WP_123210425.1">
    <property type="nucleotide sequence ID" value="NZ_RJVO01000001.1"/>
</dbReference>
<dbReference type="Proteomes" id="UP000282106">
    <property type="component" value="Unassembled WGS sequence"/>
</dbReference>
<reference evidence="2 3" key="1">
    <citation type="submission" date="2018-10" db="EMBL/GenBank/DDBJ databases">
        <authorList>
            <person name="Chen W.-M."/>
        </authorList>
    </citation>
    <scope>NUCLEOTIDE SEQUENCE [LARGE SCALE GENOMIC DNA]</scope>
    <source>
        <strain evidence="2 3">THS-13</strain>
    </source>
</reference>
<keyword evidence="1" id="KW-0812">Transmembrane</keyword>
<organism evidence="2 3">
    <name type="scientific">Stagnimonas aquatica</name>
    <dbReference type="NCBI Taxonomy" id="2689987"/>
    <lineage>
        <taxon>Bacteria</taxon>
        <taxon>Pseudomonadati</taxon>
        <taxon>Pseudomonadota</taxon>
        <taxon>Gammaproteobacteria</taxon>
        <taxon>Nevskiales</taxon>
        <taxon>Nevskiaceae</taxon>
        <taxon>Stagnimonas</taxon>
    </lineage>
</organism>
<evidence type="ECO:0000313" key="2">
    <source>
        <dbReference type="EMBL" id="ROH93570.1"/>
    </source>
</evidence>
<evidence type="ECO:0000313" key="3">
    <source>
        <dbReference type="Proteomes" id="UP000282106"/>
    </source>
</evidence>
<keyword evidence="1" id="KW-1133">Transmembrane helix</keyword>
<comment type="caution">
    <text evidence="2">The sequence shown here is derived from an EMBL/GenBank/DDBJ whole genome shotgun (WGS) entry which is preliminary data.</text>
</comment>
<evidence type="ECO:0000256" key="1">
    <source>
        <dbReference type="SAM" id="Phobius"/>
    </source>
</evidence>
<dbReference type="AlphaFoldDB" id="A0A3N0VLF7"/>
<accession>A0A3N0VLF7</accession>
<dbReference type="EMBL" id="RJVO01000001">
    <property type="protein sequence ID" value="ROH93570.1"/>
    <property type="molecule type" value="Genomic_DNA"/>
</dbReference>
<keyword evidence="1" id="KW-0472">Membrane</keyword>
<feature type="transmembrane region" description="Helical" evidence="1">
    <location>
        <begin position="12"/>
        <end position="36"/>
    </location>
</feature>